<reference evidence="6 7" key="1">
    <citation type="submission" date="2021-01" db="EMBL/GenBank/DDBJ databases">
        <title>Carboxyliciviraga sp.nov., isolated from coastal sediments.</title>
        <authorList>
            <person name="Lu D."/>
            <person name="Zhang T."/>
        </authorList>
    </citation>
    <scope>NUCLEOTIDE SEQUENCE [LARGE SCALE GENOMIC DNA]</scope>
    <source>
        <strain evidence="6 7">N1Y132</strain>
    </source>
</reference>
<keyword evidence="4" id="KW-0663">Pyridoxal phosphate</keyword>
<dbReference type="InterPro" id="IPR015424">
    <property type="entry name" value="PyrdxlP-dep_Trfase"/>
</dbReference>
<dbReference type="Proteomes" id="UP000605676">
    <property type="component" value="Unassembled WGS sequence"/>
</dbReference>
<evidence type="ECO:0000313" key="7">
    <source>
        <dbReference type="Proteomes" id="UP000605676"/>
    </source>
</evidence>
<comment type="similarity">
    <text evidence="1">Belongs to the class-II pyridoxal-phosphate-dependent aminotransferase family. Histidinol-phosphate aminotransferase subfamily.</text>
</comment>
<dbReference type="EMBL" id="JAENRR010000032">
    <property type="protein sequence ID" value="MBK3518342.1"/>
    <property type="molecule type" value="Genomic_DNA"/>
</dbReference>
<keyword evidence="3" id="KW-0808">Transferase</keyword>
<evidence type="ECO:0000256" key="4">
    <source>
        <dbReference type="ARBA" id="ARBA00022898"/>
    </source>
</evidence>
<dbReference type="SUPFAM" id="SSF53383">
    <property type="entry name" value="PLP-dependent transferases"/>
    <property type="match status" value="1"/>
</dbReference>
<name>A0ABS1HKZ6_9BACT</name>
<keyword evidence="7" id="KW-1185">Reference proteome</keyword>
<keyword evidence="2 6" id="KW-0032">Aminotransferase</keyword>
<dbReference type="Gene3D" id="3.40.640.10">
    <property type="entry name" value="Type I PLP-dependent aspartate aminotransferase-like (Major domain)"/>
    <property type="match status" value="1"/>
</dbReference>
<evidence type="ECO:0000313" key="6">
    <source>
        <dbReference type="EMBL" id="MBK3518342.1"/>
    </source>
</evidence>
<protein>
    <submittedName>
        <fullName evidence="6">Aminotransferase class I/II-fold pyridoxal phosphate-dependent enzyme</fullName>
    </submittedName>
</protein>
<dbReference type="InterPro" id="IPR050106">
    <property type="entry name" value="HistidinolP_aminotransfase"/>
</dbReference>
<dbReference type="Gene3D" id="3.90.1150.10">
    <property type="entry name" value="Aspartate Aminotransferase, domain 1"/>
    <property type="match status" value="1"/>
</dbReference>
<dbReference type="CDD" id="cd00609">
    <property type="entry name" value="AAT_like"/>
    <property type="match status" value="1"/>
</dbReference>
<dbReference type="GO" id="GO:0008483">
    <property type="term" value="F:transaminase activity"/>
    <property type="evidence" value="ECO:0007669"/>
    <property type="project" value="UniProtKB-KW"/>
</dbReference>
<dbReference type="PANTHER" id="PTHR43643">
    <property type="entry name" value="HISTIDINOL-PHOSPHATE AMINOTRANSFERASE 2"/>
    <property type="match status" value="1"/>
</dbReference>
<dbReference type="InterPro" id="IPR004839">
    <property type="entry name" value="Aminotransferase_I/II_large"/>
</dbReference>
<evidence type="ECO:0000259" key="5">
    <source>
        <dbReference type="Pfam" id="PF00155"/>
    </source>
</evidence>
<evidence type="ECO:0000256" key="2">
    <source>
        <dbReference type="ARBA" id="ARBA00022576"/>
    </source>
</evidence>
<accession>A0ABS1HKZ6</accession>
<dbReference type="RefSeq" id="WP_200465570.1">
    <property type="nucleotide sequence ID" value="NZ_JAENRR010000032.1"/>
</dbReference>
<dbReference type="PANTHER" id="PTHR43643:SF3">
    <property type="entry name" value="HISTIDINOL-PHOSPHATE AMINOTRANSFERASE"/>
    <property type="match status" value="1"/>
</dbReference>
<dbReference type="InterPro" id="IPR015422">
    <property type="entry name" value="PyrdxlP-dep_Trfase_small"/>
</dbReference>
<proteinExistence type="inferred from homology"/>
<comment type="caution">
    <text evidence="6">The sequence shown here is derived from an EMBL/GenBank/DDBJ whole genome shotgun (WGS) entry which is preliminary data.</text>
</comment>
<feature type="domain" description="Aminotransferase class I/classII large" evidence="5">
    <location>
        <begin position="30"/>
        <end position="343"/>
    </location>
</feature>
<gene>
    <name evidence="6" type="ORF">JIV24_13435</name>
</gene>
<sequence length="349" mass="39533">MKVPVAQRSKVSQFHHGNDAYRFNSEIKADFSTNTWYLGPHPQLIEYLKDELGCVANYPELQGETLTAQLADCHHVAEDQILVCNGTAEAIFFIAQSFQNGASRIITPTFSEYEHACQIYNHQISYCGANFMAEGMNTREGLFWLCNPNNPTGQIFSRELLLDLLKNNPQTIFIIDEAYAEFCIDDISMVPFVGKYKNLLILKSMTKNHCLPGLRLGYLLGHQALVKKIAMHRPPWAVNSLALKAGSFCLKNPVINTDERIQYLALSRELMMQLSELNGLEVFPSSTGYFLIKTPMLAADLKYLLIEEFGLLVRDASNFRSLSDYHIRIASLTRDKNRSIVNAFKAIFE</sequence>
<organism evidence="6 7">
    <name type="scientific">Carboxylicivirga marina</name>
    <dbReference type="NCBI Taxonomy" id="2800988"/>
    <lineage>
        <taxon>Bacteria</taxon>
        <taxon>Pseudomonadati</taxon>
        <taxon>Bacteroidota</taxon>
        <taxon>Bacteroidia</taxon>
        <taxon>Marinilabiliales</taxon>
        <taxon>Marinilabiliaceae</taxon>
        <taxon>Carboxylicivirga</taxon>
    </lineage>
</organism>
<evidence type="ECO:0000256" key="1">
    <source>
        <dbReference type="ARBA" id="ARBA00007970"/>
    </source>
</evidence>
<dbReference type="Pfam" id="PF00155">
    <property type="entry name" value="Aminotran_1_2"/>
    <property type="match status" value="1"/>
</dbReference>
<dbReference type="InterPro" id="IPR015421">
    <property type="entry name" value="PyrdxlP-dep_Trfase_major"/>
</dbReference>
<evidence type="ECO:0000256" key="3">
    <source>
        <dbReference type="ARBA" id="ARBA00022679"/>
    </source>
</evidence>